<feature type="transmembrane region" description="Helical" evidence="6">
    <location>
        <begin position="106"/>
        <end position="125"/>
    </location>
</feature>
<feature type="transmembrane region" description="Helical" evidence="6">
    <location>
        <begin position="145"/>
        <end position="165"/>
    </location>
</feature>
<evidence type="ECO:0000256" key="5">
    <source>
        <dbReference type="ARBA" id="ARBA00023136"/>
    </source>
</evidence>
<gene>
    <name evidence="7" type="ORF">EDC29_1144</name>
</gene>
<dbReference type="AlphaFoldDB" id="A0A4V2W935"/>
<dbReference type="GO" id="GO:0046873">
    <property type="term" value="F:metal ion transmembrane transporter activity"/>
    <property type="evidence" value="ECO:0007669"/>
    <property type="project" value="InterPro"/>
</dbReference>
<evidence type="ECO:0000313" key="7">
    <source>
        <dbReference type="EMBL" id="TCW33357.1"/>
    </source>
</evidence>
<protein>
    <recommendedName>
        <fullName evidence="6">GDT1 family protein</fullName>
    </recommendedName>
</protein>
<dbReference type="InterPro" id="IPR001727">
    <property type="entry name" value="GDT1-like"/>
</dbReference>
<feature type="transmembrane region" description="Helical" evidence="6">
    <location>
        <begin position="44"/>
        <end position="69"/>
    </location>
</feature>
<reference evidence="7 8" key="1">
    <citation type="submission" date="2019-03" db="EMBL/GenBank/DDBJ databases">
        <title>Genomic Encyclopedia of Type Strains, Phase IV (KMG-IV): sequencing the most valuable type-strain genomes for metagenomic binning, comparative biology and taxonomic classification.</title>
        <authorList>
            <person name="Goeker M."/>
        </authorList>
    </citation>
    <scope>NUCLEOTIDE SEQUENCE [LARGE SCALE GENOMIC DNA]</scope>
    <source>
        <strain evidence="7 8">DSM 203</strain>
    </source>
</reference>
<dbReference type="RefSeq" id="WP_123143475.1">
    <property type="nucleotide sequence ID" value="NZ_NRRH01000041.1"/>
</dbReference>
<dbReference type="GO" id="GO:0016020">
    <property type="term" value="C:membrane"/>
    <property type="evidence" value="ECO:0007669"/>
    <property type="project" value="UniProtKB-SubCell"/>
</dbReference>
<dbReference type="Proteomes" id="UP000295247">
    <property type="component" value="Unassembled WGS sequence"/>
</dbReference>
<keyword evidence="5 6" id="KW-0472">Membrane</keyword>
<evidence type="ECO:0000256" key="4">
    <source>
        <dbReference type="ARBA" id="ARBA00022989"/>
    </source>
</evidence>
<dbReference type="Pfam" id="PF01169">
    <property type="entry name" value="GDT1"/>
    <property type="match status" value="2"/>
</dbReference>
<feature type="transmembrane region" description="Helical" evidence="6">
    <location>
        <begin position="177"/>
        <end position="197"/>
    </location>
</feature>
<dbReference type="EMBL" id="SMDC01000014">
    <property type="protein sequence ID" value="TCW33357.1"/>
    <property type="molecule type" value="Genomic_DNA"/>
</dbReference>
<dbReference type="PANTHER" id="PTHR12608:SF1">
    <property type="entry name" value="TRANSMEMBRANE PROTEIN 165"/>
    <property type="match status" value="1"/>
</dbReference>
<keyword evidence="3 6" id="KW-0812">Transmembrane</keyword>
<accession>A0A4V2W935</accession>
<evidence type="ECO:0000313" key="8">
    <source>
        <dbReference type="Proteomes" id="UP000295247"/>
    </source>
</evidence>
<evidence type="ECO:0000256" key="6">
    <source>
        <dbReference type="RuleBase" id="RU365102"/>
    </source>
</evidence>
<sequence>MIDTTMISTDGGTLFATFALVALAEMGDKSQLVCMALAARHRHWPVLFGALAAFLLLNTLAVLFGAALTQWIPDQWLAAAVALLFATFGVIALRTTEDEMESDEKTVQRSGHSILVATFLLLFLAEMGDKTQLAVAGMATTLAPLPVWIGANLAMGVTAALGVFVGCRLLTRLPIVLVHRISGAFFLVLAAVAATQVF</sequence>
<dbReference type="PANTHER" id="PTHR12608">
    <property type="entry name" value="TRANSMEMBRANE PROTEIN HTP-1 RELATED"/>
    <property type="match status" value="1"/>
</dbReference>
<comment type="caution">
    <text evidence="7">The sequence shown here is derived from an EMBL/GenBank/DDBJ whole genome shotgun (WGS) entry which is preliminary data.</text>
</comment>
<evidence type="ECO:0000256" key="3">
    <source>
        <dbReference type="ARBA" id="ARBA00022692"/>
    </source>
</evidence>
<name>A0A4V2W935_MARGR</name>
<comment type="similarity">
    <text evidence="2 6">Belongs to the GDT1 family.</text>
</comment>
<feature type="transmembrane region" description="Helical" evidence="6">
    <location>
        <begin position="75"/>
        <end position="94"/>
    </location>
</feature>
<proteinExistence type="inferred from homology"/>
<evidence type="ECO:0000256" key="2">
    <source>
        <dbReference type="ARBA" id="ARBA00009190"/>
    </source>
</evidence>
<comment type="subcellular location">
    <subcellularLocation>
        <location evidence="1 6">Membrane</location>
        <topology evidence="1 6">Multi-pass membrane protein</topology>
    </subcellularLocation>
</comment>
<organism evidence="7 8">
    <name type="scientific">Marichromatium gracile</name>
    <name type="common">Chromatium gracile</name>
    <dbReference type="NCBI Taxonomy" id="1048"/>
    <lineage>
        <taxon>Bacteria</taxon>
        <taxon>Pseudomonadati</taxon>
        <taxon>Pseudomonadota</taxon>
        <taxon>Gammaproteobacteria</taxon>
        <taxon>Chromatiales</taxon>
        <taxon>Chromatiaceae</taxon>
        <taxon>Marichromatium</taxon>
    </lineage>
</organism>
<keyword evidence="4 6" id="KW-1133">Transmembrane helix</keyword>
<evidence type="ECO:0000256" key="1">
    <source>
        <dbReference type="ARBA" id="ARBA00004141"/>
    </source>
</evidence>